<keyword evidence="11" id="KW-0969">Cilium</keyword>
<dbReference type="InterPro" id="IPR000563">
    <property type="entry name" value="Flag_FliH"/>
</dbReference>
<feature type="region of interest" description="Disordered" evidence="9">
    <location>
        <begin position="19"/>
        <end position="40"/>
    </location>
</feature>
<evidence type="ECO:0000256" key="8">
    <source>
        <dbReference type="ARBA" id="ARBA00023225"/>
    </source>
</evidence>
<evidence type="ECO:0000256" key="3">
    <source>
        <dbReference type="ARBA" id="ARBA00006602"/>
    </source>
</evidence>
<evidence type="ECO:0000259" key="10">
    <source>
        <dbReference type="Pfam" id="PF02108"/>
    </source>
</evidence>
<dbReference type="PANTHER" id="PTHR34982">
    <property type="entry name" value="YOP PROTEINS TRANSLOCATION PROTEIN L"/>
    <property type="match status" value="1"/>
</dbReference>
<dbReference type="GO" id="GO:0005829">
    <property type="term" value="C:cytosol"/>
    <property type="evidence" value="ECO:0007669"/>
    <property type="project" value="TreeGrafter"/>
</dbReference>
<evidence type="ECO:0000256" key="4">
    <source>
        <dbReference type="ARBA" id="ARBA00022448"/>
    </source>
</evidence>
<comment type="function">
    <text evidence="1">Needed for flagellar regrowth and assembly.</text>
</comment>
<keyword evidence="4" id="KW-0813">Transport</keyword>
<evidence type="ECO:0000256" key="1">
    <source>
        <dbReference type="ARBA" id="ARBA00003041"/>
    </source>
</evidence>
<dbReference type="PANTHER" id="PTHR34982:SF1">
    <property type="entry name" value="FLAGELLAR ASSEMBLY PROTEIN FLIH"/>
    <property type="match status" value="1"/>
</dbReference>
<organism evidence="11">
    <name type="scientific">mine drainage metagenome</name>
    <dbReference type="NCBI Taxonomy" id="410659"/>
    <lineage>
        <taxon>unclassified sequences</taxon>
        <taxon>metagenomes</taxon>
        <taxon>ecological metagenomes</taxon>
    </lineage>
</organism>
<evidence type="ECO:0000256" key="7">
    <source>
        <dbReference type="ARBA" id="ARBA00022927"/>
    </source>
</evidence>
<comment type="similarity">
    <text evidence="3">Belongs to the FliH family.</text>
</comment>
<evidence type="ECO:0000313" key="11">
    <source>
        <dbReference type="EMBL" id="CBH96090.1"/>
    </source>
</evidence>
<proteinExistence type="inferred from homology"/>
<evidence type="ECO:0000256" key="9">
    <source>
        <dbReference type="SAM" id="MobiDB-lite"/>
    </source>
</evidence>
<dbReference type="InterPro" id="IPR018035">
    <property type="entry name" value="Flagellar_FliH/T3SS_HrpE"/>
</dbReference>
<comment type="subcellular location">
    <subcellularLocation>
        <location evidence="2">Cytoplasm</location>
    </subcellularLocation>
</comment>
<evidence type="ECO:0000256" key="6">
    <source>
        <dbReference type="ARBA" id="ARBA00022795"/>
    </source>
</evidence>
<name>E6PMD8_9ZZZZ</name>
<sequence>MSAIIPKADASQARTWLAPKLGRGTNPTQPASAGQQDQPKINLPTAQSLETVFDQAQAQGYEAGRRQGWDEGQAAGLTAGRAQAEADIAALRNVLLRLKGPTSQLDADLEAAVVALALEIARQVVVRELHTHPEDLVDLLHRALTAFPVHAGMPWVRLHPEDVKLLHELAPELEAGGMSLIADEALHRGDLILAAGGEQQRATPERRWRPRGGHDAHSELDLRIDERWRQVMARLFEEGSL</sequence>
<feature type="compositionally biased region" description="Polar residues" evidence="9">
    <location>
        <begin position="25"/>
        <end position="40"/>
    </location>
</feature>
<dbReference type="GO" id="GO:0003774">
    <property type="term" value="F:cytoskeletal motor activity"/>
    <property type="evidence" value="ECO:0007669"/>
    <property type="project" value="InterPro"/>
</dbReference>
<dbReference type="GO" id="GO:0009288">
    <property type="term" value="C:bacterial-type flagellum"/>
    <property type="evidence" value="ECO:0007669"/>
    <property type="project" value="InterPro"/>
</dbReference>
<reference evidence="11" key="1">
    <citation type="submission" date="2009-10" db="EMBL/GenBank/DDBJ databases">
        <title>Diversity of trophic interactions inside an arsenic-rich microbial ecosystem.</title>
        <authorList>
            <person name="Bertin P.N."/>
            <person name="Heinrich-Salmeron A."/>
            <person name="Pelletier E."/>
            <person name="Goulhen-Chollet F."/>
            <person name="Arsene-Ploetze F."/>
            <person name="Gallien S."/>
            <person name="Calteau A."/>
            <person name="Vallenet D."/>
            <person name="Casiot C."/>
            <person name="Chane-Woon-Ming B."/>
            <person name="Giloteaux L."/>
            <person name="Barakat M."/>
            <person name="Bonnefoy V."/>
            <person name="Bruneel O."/>
            <person name="Chandler M."/>
            <person name="Cleiss J."/>
            <person name="Duran R."/>
            <person name="Elbaz-Poulichet F."/>
            <person name="Fonknechten N."/>
            <person name="Lauga B."/>
            <person name="Mornico D."/>
            <person name="Ortet P."/>
            <person name="Schaeffer C."/>
            <person name="Siguier P."/>
            <person name="Alexander Thil Smith A."/>
            <person name="Van Dorsselaer A."/>
            <person name="Weissenbach J."/>
            <person name="Medigue C."/>
            <person name="Le Paslier D."/>
        </authorList>
    </citation>
    <scope>NUCLEOTIDE SEQUENCE</scope>
</reference>
<dbReference type="PRINTS" id="PR01003">
    <property type="entry name" value="FLGFLIH"/>
</dbReference>
<dbReference type="GO" id="GO:0015031">
    <property type="term" value="P:protein transport"/>
    <property type="evidence" value="ECO:0007669"/>
    <property type="project" value="UniProtKB-KW"/>
</dbReference>
<dbReference type="AlphaFoldDB" id="E6PMD8"/>
<evidence type="ECO:0000256" key="5">
    <source>
        <dbReference type="ARBA" id="ARBA00022490"/>
    </source>
</evidence>
<dbReference type="GO" id="GO:0071973">
    <property type="term" value="P:bacterial-type flagellum-dependent cell motility"/>
    <property type="evidence" value="ECO:0007669"/>
    <property type="project" value="InterPro"/>
</dbReference>
<accession>E6PMD8</accession>
<dbReference type="InterPro" id="IPR051472">
    <property type="entry name" value="T3SS_Stator/FliH"/>
</dbReference>
<comment type="caution">
    <text evidence="11">The sequence shown here is derived from an EMBL/GenBank/DDBJ whole genome shotgun (WGS) entry which is preliminary data.</text>
</comment>
<feature type="domain" description="Flagellar assembly protein FliH/Type III secretion system HrpE" evidence="10">
    <location>
        <begin position="88"/>
        <end position="209"/>
    </location>
</feature>
<keyword evidence="5" id="KW-0963">Cytoplasm</keyword>
<dbReference type="Pfam" id="PF02108">
    <property type="entry name" value="FliH"/>
    <property type="match status" value="1"/>
</dbReference>
<dbReference type="EMBL" id="CABM01000018">
    <property type="protein sequence ID" value="CBH96090.1"/>
    <property type="molecule type" value="Genomic_DNA"/>
</dbReference>
<dbReference type="GO" id="GO:0044781">
    <property type="term" value="P:bacterial-type flagellum organization"/>
    <property type="evidence" value="ECO:0007669"/>
    <property type="project" value="UniProtKB-KW"/>
</dbReference>
<keyword evidence="7" id="KW-0653">Protein transport</keyword>
<keyword evidence="11" id="KW-0282">Flagellum</keyword>
<protein>
    <submittedName>
        <fullName evidence="11">Putative Flagellar assembly protein FliH</fullName>
    </submittedName>
</protein>
<keyword evidence="6" id="KW-1005">Bacterial flagellum biogenesis</keyword>
<gene>
    <name evidence="11" type="ORF">CARN2_1080</name>
</gene>
<keyword evidence="8" id="KW-1006">Bacterial flagellum protein export</keyword>
<keyword evidence="11" id="KW-0966">Cell projection</keyword>
<evidence type="ECO:0000256" key="2">
    <source>
        <dbReference type="ARBA" id="ARBA00004496"/>
    </source>
</evidence>